<dbReference type="InterPro" id="IPR000403">
    <property type="entry name" value="PI3/4_kinase_cat_dom"/>
</dbReference>
<dbReference type="InterPro" id="IPR036940">
    <property type="entry name" value="PI3/4_kinase_cat_sf"/>
</dbReference>
<reference evidence="7" key="1">
    <citation type="journal article" date="2023" name="Mol. Biol. Evol.">
        <title>Third-Generation Sequencing Reveals the Adaptive Role of the Epigenome in Three Deep-Sea Polychaetes.</title>
        <authorList>
            <person name="Perez M."/>
            <person name="Aroh O."/>
            <person name="Sun Y."/>
            <person name="Lan Y."/>
            <person name="Juniper S.K."/>
            <person name="Young C.R."/>
            <person name="Angers B."/>
            <person name="Qian P.Y."/>
        </authorList>
    </citation>
    <scope>NUCLEOTIDE SEQUENCE</scope>
    <source>
        <strain evidence="7">P08H-3</strain>
    </source>
</reference>
<dbReference type="Pfam" id="PF00454">
    <property type="entry name" value="PI3_PI4_kinase"/>
    <property type="match status" value="1"/>
</dbReference>
<dbReference type="InterPro" id="IPR042236">
    <property type="entry name" value="PI3K_accessory_sf"/>
</dbReference>
<dbReference type="EC" id="2.7.1.67" evidence="2"/>
<dbReference type="InterPro" id="IPR015433">
    <property type="entry name" value="PI3/4_kinase"/>
</dbReference>
<protein>
    <recommendedName>
        <fullName evidence="2">1-phosphatidylinositol 4-kinase</fullName>
        <ecNumber evidence="2">2.7.1.67</ecNumber>
    </recommendedName>
</protein>
<feature type="domain" description="PIK helical" evidence="6">
    <location>
        <begin position="772"/>
        <end position="950"/>
    </location>
</feature>
<dbReference type="InterPro" id="IPR001263">
    <property type="entry name" value="PI3K_accessory_dom"/>
</dbReference>
<organism evidence="7 8">
    <name type="scientific">Paralvinella palmiformis</name>
    <dbReference type="NCBI Taxonomy" id="53620"/>
    <lineage>
        <taxon>Eukaryota</taxon>
        <taxon>Metazoa</taxon>
        <taxon>Spiralia</taxon>
        <taxon>Lophotrochozoa</taxon>
        <taxon>Annelida</taxon>
        <taxon>Polychaeta</taxon>
        <taxon>Sedentaria</taxon>
        <taxon>Canalipalpata</taxon>
        <taxon>Terebellida</taxon>
        <taxon>Terebelliformia</taxon>
        <taxon>Alvinellidae</taxon>
        <taxon>Paralvinella</taxon>
    </lineage>
</organism>
<evidence type="ECO:0000259" key="6">
    <source>
        <dbReference type="PROSITE" id="PS51545"/>
    </source>
</evidence>
<dbReference type="GO" id="GO:0046854">
    <property type="term" value="P:phosphatidylinositol phosphate biosynthetic process"/>
    <property type="evidence" value="ECO:0007669"/>
    <property type="project" value="InterPro"/>
</dbReference>
<dbReference type="GO" id="GO:0048015">
    <property type="term" value="P:phosphatidylinositol-mediated signaling"/>
    <property type="evidence" value="ECO:0007669"/>
    <property type="project" value="TreeGrafter"/>
</dbReference>
<dbReference type="InterPro" id="IPR018936">
    <property type="entry name" value="PI3/4_kinase_CS"/>
</dbReference>
<evidence type="ECO:0000256" key="1">
    <source>
        <dbReference type="ARBA" id="ARBA00006209"/>
    </source>
</evidence>
<keyword evidence="3" id="KW-0808">Transferase</keyword>
<dbReference type="Gene3D" id="1.25.40.70">
    <property type="entry name" value="Phosphatidylinositol 3-kinase, accessory domain (PIK)"/>
    <property type="match status" value="1"/>
</dbReference>
<dbReference type="Proteomes" id="UP001208570">
    <property type="component" value="Unassembled WGS sequence"/>
</dbReference>
<keyword evidence="4" id="KW-0418">Kinase</keyword>
<dbReference type="PANTHER" id="PTHR10048:SF15">
    <property type="entry name" value="PHOSPHATIDYLINOSITOL 4-KINASE ALPHA"/>
    <property type="match status" value="1"/>
</dbReference>
<comment type="similarity">
    <text evidence="1">Belongs to the PI3/PI4-kinase family. Type III PI4K subfamily.</text>
</comment>
<dbReference type="PROSITE" id="PS50290">
    <property type="entry name" value="PI3_4_KINASE_3"/>
    <property type="match status" value="1"/>
</dbReference>
<evidence type="ECO:0000259" key="5">
    <source>
        <dbReference type="PROSITE" id="PS50290"/>
    </source>
</evidence>
<evidence type="ECO:0000256" key="2">
    <source>
        <dbReference type="ARBA" id="ARBA00012169"/>
    </source>
</evidence>
<feature type="domain" description="PI3K/PI4K catalytic" evidence="5">
    <location>
        <begin position="1054"/>
        <end position="1316"/>
    </location>
</feature>
<dbReference type="GO" id="GO:0004430">
    <property type="term" value="F:1-phosphatidylinositol 4-kinase activity"/>
    <property type="evidence" value="ECO:0007669"/>
    <property type="project" value="UniProtKB-EC"/>
</dbReference>
<dbReference type="InterPro" id="IPR045495">
    <property type="entry name" value="PI4K_N"/>
</dbReference>
<dbReference type="PANTHER" id="PTHR10048">
    <property type="entry name" value="PHOSPHATIDYLINOSITOL KINASE"/>
    <property type="match status" value="1"/>
</dbReference>
<dbReference type="InterPro" id="IPR016024">
    <property type="entry name" value="ARM-type_fold"/>
</dbReference>
<evidence type="ECO:0000256" key="3">
    <source>
        <dbReference type="ARBA" id="ARBA00022679"/>
    </source>
</evidence>
<evidence type="ECO:0000313" key="7">
    <source>
        <dbReference type="EMBL" id="KAK2170278.1"/>
    </source>
</evidence>
<dbReference type="Pfam" id="PF00613">
    <property type="entry name" value="PI3Ka"/>
    <property type="match status" value="1"/>
</dbReference>
<dbReference type="SMART" id="SM00146">
    <property type="entry name" value="PI3Kc"/>
    <property type="match status" value="1"/>
</dbReference>
<dbReference type="FunFam" id="3.30.1010.10:FF:000009">
    <property type="entry name" value="Phosphatidylinositol 4-kinase, catalytic, alpha"/>
    <property type="match status" value="1"/>
</dbReference>
<dbReference type="CDD" id="cd05167">
    <property type="entry name" value="PI4Kc_III_alpha"/>
    <property type="match status" value="1"/>
</dbReference>
<dbReference type="PROSITE" id="PS00916">
    <property type="entry name" value="PI3_4_KINASE_2"/>
    <property type="match status" value="1"/>
</dbReference>
<dbReference type="Gene3D" id="3.30.1010.10">
    <property type="entry name" value="Phosphatidylinositol 3-kinase Catalytic Subunit, Chain A, domain 4"/>
    <property type="match status" value="1"/>
</dbReference>
<evidence type="ECO:0000256" key="4">
    <source>
        <dbReference type="ARBA" id="ARBA00022777"/>
    </source>
</evidence>
<dbReference type="PROSITE" id="PS00915">
    <property type="entry name" value="PI3_4_KINASE_1"/>
    <property type="match status" value="1"/>
</dbReference>
<dbReference type="SMART" id="SM00145">
    <property type="entry name" value="PI3Ka"/>
    <property type="match status" value="1"/>
</dbReference>
<dbReference type="InterPro" id="IPR011009">
    <property type="entry name" value="Kinase-like_dom_sf"/>
</dbReference>
<dbReference type="EMBL" id="JAODUP010000003">
    <property type="protein sequence ID" value="KAK2170278.1"/>
    <property type="molecule type" value="Genomic_DNA"/>
</dbReference>
<dbReference type="SUPFAM" id="SSF56112">
    <property type="entry name" value="Protein kinase-like (PK-like)"/>
    <property type="match status" value="1"/>
</dbReference>
<dbReference type="FunFam" id="1.25.40.70:FF:000011">
    <property type="entry name" value="Phosphatidylinositol 4-kinase alpha"/>
    <property type="match status" value="1"/>
</dbReference>
<dbReference type="GO" id="GO:0005886">
    <property type="term" value="C:plasma membrane"/>
    <property type="evidence" value="ECO:0007669"/>
    <property type="project" value="TreeGrafter"/>
</dbReference>
<dbReference type="SUPFAM" id="SSF48371">
    <property type="entry name" value="ARM repeat"/>
    <property type="match status" value="1"/>
</dbReference>
<accession>A0AAD9KGR2</accession>
<sequence>MYSIVNIQSPNAERLWPHEWFEAVCEIATKSPLLILQDHLRSELQYNTALKNDSVSSSQLTELRNRILSLLEYPSEIVTFVNNMEFSQCSYLFSVYRLETLRVTHSSDPVAFHGLFEYMDNNGIMKDKTHMWECIQAVTEKAFKLFLEVRAEKPKTEELETELEVYAQFLLVKFNHVHKRIRRVADKFLASLVDKFPHLLWSGTVLRTMLDILQLLSQSLEIDPNERAPEFKVPNTPYTLTAMDTMADRESTVKDFAARSIGILQEAMLWAPNTTRSHLVEYLQQLENTSRGLYQHTGLALATESVLNYAGYNRASSSLGKRTSSAKELNRIGKAPSYKDLSRNLSKSASQRDIFGAARNSTLERRPKCVISDSSNFMSNLSLRSRYLGEVEGMRIAFQDGQKALINLLCQQLNKTCDTQENNRQLLHGICWAPVRFFNESSVESAVACWDWLLAARSELSSQFMQEMSAAWQMTVDMSLGLFRADPPEKSPLIQSEGEFVRTEPPYVIPHNIWTKFLAERVEIAKYSNQDQVEVMASLLQRCLSISIGSPKAMMSRHVAGIGARFRLLSMGLSLLQCDLIPNTISKSVLRERIYAATLDYMSTAPMWPSQKSTELREDILSLARFWSMMHADKKYLKTSDAQFKDPNTDLDASTLHLHADMRSASIADTEFSRPGSSVRSQQQGWMNTLSSVSTVSKRSSAMSGGQRRNINTGATLVKDYIRKRNLILTLVANEVERLVTWYNPLSQSELFIPGDEPIGAWRNKTVSEKQWRENARIAWEISPALAVFMPHRFKNSDALQKEVTRLVRNNPVAVSHIPAALHYLVTVHSVEADAPELMHMLTWSPVPPVVALGYFSRQYPPHPITAQYAVRVLREFPTDAIMMYVPQLVQAVRYDTMGYITEYILWIAKKSPLMAHQLLWNMKTNVFRDEEALNYDEEIGEQLENLMEQIKRSFTPPAYKFYEREFDFFHKITDISRIIKPYPKGPERKQACLKALSEIEVQPGCYLPSNPESVVLDIDYKSGQPMQSAAKAPYLARFKVRRCGFRELENMGLQDPSNTQQIIKRANMNSEYWQASIFKVGDDVRQDMLALQVISLFKNVIEHVGLDIYLVPYRVVATDPGCGVIECVPDSKSRDQIGRQTDITMYQYFQAKYGDETTPAFQEARRNFIMSMAGYSVMCFLLQIKDRHNGNIMLNSKGHLIHIDFGFMFESSPGGNLGWESDMKLTDEMVMIMGGSMEAAPFKWFEELCVQSYLAMRPHREAIVSLVSLMLDTGLPCFRGHTIKQLRQRFQPNSSEKEAAAYMLKIIRDCYLSWRGKTYDMIQYVQNQIPY</sequence>
<dbReference type="Gene3D" id="1.10.1070.11">
    <property type="entry name" value="Phosphatidylinositol 3-/4-kinase, catalytic domain"/>
    <property type="match status" value="1"/>
</dbReference>
<dbReference type="GO" id="GO:0005737">
    <property type="term" value="C:cytoplasm"/>
    <property type="evidence" value="ECO:0007669"/>
    <property type="project" value="TreeGrafter"/>
</dbReference>
<dbReference type="Pfam" id="PF19274">
    <property type="entry name" value="PI4K_N"/>
    <property type="match status" value="2"/>
</dbReference>
<dbReference type="FunFam" id="1.10.1070.11:FF:000005">
    <property type="entry name" value="Phosphatidylinositol 4-kinase, catalytic, alpha"/>
    <property type="match status" value="1"/>
</dbReference>
<comment type="caution">
    <text evidence="7">The sequence shown here is derived from an EMBL/GenBank/DDBJ whole genome shotgun (WGS) entry which is preliminary data.</text>
</comment>
<evidence type="ECO:0000313" key="8">
    <source>
        <dbReference type="Proteomes" id="UP001208570"/>
    </source>
</evidence>
<keyword evidence="8" id="KW-1185">Reference proteome</keyword>
<proteinExistence type="inferred from homology"/>
<name>A0AAD9KGR2_9ANNE</name>
<gene>
    <name evidence="7" type="ORF">LSH36_3g02003</name>
</gene>
<dbReference type="PROSITE" id="PS51545">
    <property type="entry name" value="PIK_HELICAL"/>
    <property type="match status" value="1"/>
</dbReference>